<dbReference type="OrthoDB" id="2453136at2"/>
<dbReference type="AlphaFoldDB" id="A0A6G1X406"/>
<protein>
    <submittedName>
        <fullName evidence="1">Uncharacterized protein</fullName>
    </submittedName>
</protein>
<name>A0A6G1X406_9BACI</name>
<proteinExistence type="predicted"/>
<dbReference type="RefSeq" id="WP_153727598.1">
    <property type="nucleotide sequence ID" value="NZ_WJNH01000002.1"/>
</dbReference>
<gene>
    <name evidence="1" type="ORF">GH754_04955</name>
</gene>
<accession>A0A6G1X406</accession>
<comment type="caution">
    <text evidence="1">The sequence shown here is derived from an EMBL/GenBank/DDBJ whole genome shotgun (WGS) entry which is preliminary data.</text>
</comment>
<dbReference type="EMBL" id="WJNH01000002">
    <property type="protein sequence ID" value="MRG85682.1"/>
    <property type="molecule type" value="Genomic_DNA"/>
</dbReference>
<dbReference type="InterPro" id="IPR054233">
    <property type="entry name" value="DUF6958"/>
</dbReference>
<dbReference type="Pfam" id="PF22278">
    <property type="entry name" value="DUF6958"/>
    <property type="match status" value="1"/>
</dbReference>
<sequence>MSDTMKLLHPEEKQGATIRVDKYEVIKDEILKIVKQNGEIAYKELTNVVKENLAETFEGSITWYVTAVKLDLEARGILERFKSGGLQHLKLVD</sequence>
<evidence type="ECO:0000313" key="2">
    <source>
        <dbReference type="Proteomes" id="UP000480185"/>
    </source>
</evidence>
<reference evidence="1 2" key="1">
    <citation type="submission" date="2019-11" db="EMBL/GenBank/DDBJ databases">
        <authorList>
            <person name="Li J."/>
        </authorList>
    </citation>
    <scope>NUCLEOTIDE SEQUENCE [LARGE SCALE GENOMIC DNA]</scope>
    <source>
        <strain evidence="1 2">J4</strain>
    </source>
</reference>
<keyword evidence="2" id="KW-1185">Reference proteome</keyword>
<evidence type="ECO:0000313" key="1">
    <source>
        <dbReference type="EMBL" id="MRG85682.1"/>
    </source>
</evidence>
<organism evidence="1 2">
    <name type="scientific">Salinibacillus xinjiangensis</name>
    <dbReference type="NCBI Taxonomy" id="1229268"/>
    <lineage>
        <taxon>Bacteria</taxon>
        <taxon>Bacillati</taxon>
        <taxon>Bacillota</taxon>
        <taxon>Bacilli</taxon>
        <taxon>Bacillales</taxon>
        <taxon>Bacillaceae</taxon>
        <taxon>Salinibacillus</taxon>
    </lineage>
</organism>
<dbReference type="Proteomes" id="UP000480185">
    <property type="component" value="Unassembled WGS sequence"/>
</dbReference>